<dbReference type="EMBL" id="SRJC01000001">
    <property type="protein sequence ID" value="TGB03551.1"/>
    <property type="molecule type" value="Genomic_DNA"/>
</dbReference>
<feature type="transmembrane region" description="Helical" evidence="1">
    <location>
        <begin position="125"/>
        <end position="142"/>
    </location>
</feature>
<reference evidence="2 3" key="1">
    <citation type="journal article" date="2003" name="Int. J. Syst. Evol. Microbiol.">
        <title>Halobacillus salinus sp. nov., isolated from a salt lake on the coast of the East Sea in Korea.</title>
        <authorList>
            <person name="Yoon J.H."/>
            <person name="Kang K.H."/>
            <person name="Park Y.H."/>
        </authorList>
    </citation>
    <scope>NUCLEOTIDE SEQUENCE [LARGE SCALE GENOMIC DNA]</scope>
    <source>
        <strain evidence="2 3">HSL-3</strain>
    </source>
</reference>
<gene>
    <name evidence="2" type="ORF">E4663_00675</name>
</gene>
<proteinExistence type="predicted"/>
<comment type="caution">
    <text evidence="2">The sequence shown here is derived from an EMBL/GenBank/DDBJ whole genome shotgun (WGS) entry which is preliminary data.</text>
</comment>
<dbReference type="STRING" id="192814.GCA_900166575_00420"/>
<dbReference type="RefSeq" id="WP_135326282.1">
    <property type="nucleotide sequence ID" value="NZ_SRJC01000001.1"/>
</dbReference>
<keyword evidence="3" id="KW-1185">Reference proteome</keyword>
<keyword evidence="1" id="KW-0812">Transmembrane</keyword>
<accession>A0A4Z0H2B5</accession>
<evidence type="ECO:0000313" key="2">
    <source>
        <dbReference type="EMBL" id="TGB03551.1"/>
    </source>
</evidence>
<keyword evidence="1" id="KW-1133">Transmembrane helix</keyword>
<organism evidence="2 3">
    <name type="scientific">Halobacillus salinus</name>
    <dbReference type="NCBI Taxonomy" id="192814"/>
    <lineage>
        <taxon>Bacteria</taxon>
        <taxon>Bacillati</taxon>
        <taxon>Bacillota</taxon>
        <taxon>Bacilli</taxon>
        <taxon>Bacillales</taxon>
        <taxon>Bacillaceae</taxon>
        <taxon>Halobacillus</taxon>
    </lineage>
</organism>
<dbReference type="Proteomes" id="UP000297982">
    <property type="component" value="Unassembled WGS sequence"/>
</dbReference>
<sequence length="143" mass="16361">MVKRVEKTLVASGVMNENYEPGTVRPRNKTMERLLHAFVVNRSYSEEEFYEYVAVSLVRKNWTAFMKMSLFFASVFVLLWIGIRLYVMYFLSISGVVALGMFAGMYLSPILGLLTGILAPGWKKYPLILLNLGLLIFLNYSLV</sequence>
<feature type="transmembrane region" description="Helical" evidence="1">
    <location>
        <begin position="97"/>
        <end position="118"/>
    </location>
</feature>
<keyword evidence="1" id="KW-0472">Membrane</keyword>
<feature type="transmembrane region" description="Helical" evidence="1">
    <location>
        <begin position="69"/>
        <end position="91"/>
    </location>
</feature>
<name>A0A4Z0H2B5_9BACI</name>
<dbReference type="AlphaFoldDB" id="A0A4Z0H2B5"/>
<evidence type="ECO:0000313" key="3">
    <source>
        <dbReference type="Proteomes" id="UP000297982"/>
    </source>
</evidence>
<protein>
    <submittedName>
        <fullName evidence="2">Uncharacterized protein</fullName>
    </submittedName>
</protein>
<evidence type="ECO:0000256" key="1">
    <source>
        <dbReference type="SAM" id="Phobius"/>
    </source>
</evidence>